<accession>A0A2P2IKE3</accession>
<dbReference type="AlphaFoldDB" id="A0A2P2IKE3"/>
<evidence type="ECO:0000313" key="1">
    <source>
        <dbReference type="EMBL" id="MBW81679.1"/>
    </source>
</evidence>
<sequence>MCNLLRYFLNLSTSLFIQNRPKKKKKLNLYKNQPQLNMTFSFNFNLNLPTFPEQFFIKFPFQLSSSQIRNLNKASQNNLIKIKVRGQSAQWLNKTAKNPPKK</sequence>
<protein>
    <submittedName>
        <fullName evidence="1">Uncharacterized protein</fullName>
    </submittedName>
</protein>
<reference evidence="1" key="1">
    <citation type="submission" date="2018-02" db="EMBL/GenBank/DDBJ databases">
        <title>Rhizophora mucronata_Transcriptome.</title>
        <authorList>
            <person name="Meera S.P."/>
            <person name="Sreeshan A."/>
            <person name="Augustine A."/>
        </authorList>
    </citation>
    <scope>NUCLEOTIDE SEQUENCE</scope>
    <source>
        <tissue evidence="1">Leaf</tissue>
    </source>
</reference>
<proteinExistence type="predicted"/>
<organism evidence="1">
    <name type="scientific">Rhizophora mucronata</name>
    <name type="common">Asiatic mangrove</name>
    <dbReference type="NCBI Taxonomy" id="61149"/>
    <lineage>
        <taxon>Eukaryota</taxon>
        <taxon>Viridiplantae</taxon>
        <taxon>Streptophyta</taxon>
        <taxon>Embryophyta</taxon>
        <taxon>Tracheophyta</taxon>
        <taxon>Spermatophyta</taxon>
        <taxon>Magnoliopsida</taxon>
        <taxon>eudicotyledons</taxon>
        <taxon>Gunneridae</taxon>
        <taxon>Pentapetalae</taxon>
        <taxon>rosids</taxon>
        <taxon>fabids</taxon>
        <taxon>Malpighiales</taxon>
        <taxon>Rhizophoraceae</taxon>
        <taxon>Rhizophora</taxon>
    </lineage>
</organism>
<dbReference type="EMBL" id="GGEC01001196">
    <property type="protein sequence ID" value="MBW81679.1"/>
    <property type="molecule type" value="Transcribed_RNA"/>
</dbReference>
<name>A0A2P2IKE3_RHIMU</name>